<comment type="caution">
    <text evidence="2">The sequence shown here is derived from an EMBL/GenBank/DDBJ whole genome shotgun (WGS) entry which is preliminary data.</text>
</comment>
<keyword evidence="1" id="KW-0472">Membrane</keyword>
<evidence type="ECO:0000313" key="3">
    <source>
        <dbReference type="Proteomes" id="UP000256845"/>
    </source>
</evidence>
<feature type="transmembrane region" description="Helical" evidence="1">
    <location>
        <begin position="73"/>
        <end position="93"/>
    </location>
</feature>
<reference evidence="2 3" key="1">
    <citation type="submission" date="2018-07" db="EMBL/GenBank/DDBJ databases">
        <title>Genomic Encyclopedia of Type Strains, Phase III (KMG-III): the genomes of soil and plant-associated and newly described type strains.</title>
        <authorList>
            <person name="Whitman W."/>
        </authorList>
    </citation>
    <scope>NUCLEOTIDE SEQUENCE [LARGE SCALE GENOMIC DNA]</scope>
    <source>
        <strain evidence="2 3">CECT 8488</strain>
    </source>
</reference>
<dbReference type="AlphaFoldDB" id="A0A3D9HV35"/>
<evidence type="ECO:0000256" key="1">
    <source>
        <dbReference type="SAM" id="Phobius"/>
    </source>
</evidence>
<feature type="transmembrane region" description="Helical" evidence="1">
    <location>
        <begin position="12"/>
        <end position="30"/>
    </location>
</feature>
<feature type="transmembrane region" description="Helical" evidence="1">
    <location>
        <begin position="42"/>
        <end position="61"/>
    </location>
</feature>
<organism evidence="2 3">
    <name type="scientific">Aestuariispira insulae</name>
    <dbReference type="NCBI Taxonomy" id="1461337"/>
    <lineage>
        <taxon>Bacteria</taxon>
        <taxon>Pseudomonadati</taxon>
        <taxon>Pseudomonadota</taxon>
        <taxon>Alphaproteobacteria</taxon>
        <taxon>Rhodospirillales</taxon>
        <taxon>Kiloniellaceae</taxon>
        <taxon>Aestuariispira</taxon>
    </lineage>
</organism>
<name>A0A3D9HV35_9PROT</name>
<sequence length="144" mass="16035">MTDHPKIVTRIIIGKLIGAAFGAGAFFLLPDLGQENSLMLKWGFFFWYITFGAIIGIMGIFDHHPVLRIPMPWWLRAPAIGAWLNLVLTLITYDLLQRILASYFPEGSALQSPFWFVLEGAVLGLIIGYVATRFGGEGYQTVTS</sequence>
<dbReference type="Proteomes" id="UP000256845">
    <property type="component" value="Unassembled WGS sequence"/>
</dbReference>
<dbReference type="RefSeq" id="WP_115934505.1">
    <property type="nucleotide sequence ID" value="NZ_QRDW01000001.1"/>
</dbReference>
<proteinExistence type="predicted"/>
<dbReference type="EMBL" id="QRDW01000001">
    <property type="protein sequence ID" value="RED53352.1"/>
    <property type="molecule type" value="Genomic_DNA"/>
</dbReference>
<protein>
    <submittedName>
        <fullName evidence="2">Uncharacterized protein</fullName>
    </submittedName>
</protein>
<keyword evidence="1" id="KW-1133">Transmembrane helix</keyword>
<evidence type="ECO:0000313" key="2">
    <source>
        <dbReference type="EMBL" id="RED53352.1"/>
    </source>
</evidence>
<feature type="transmembrane region" description="Helical" evidence="1">
    <location>
        <begin position="113"/>
        <end position="131"/>
    </location>
</feature>
<keyword evidence="3" id="KW-1185">Reference proteome</keyword>
<accession>A0A3D9HV35</accession>
<gene>
    <name evidence="2" type="ORF">DFP90_101139</name>
</gene>
<dbReference type="OrthoDB" id="6263677at2"/>
<keyword evidence="1" id="KW-0812">Transmembrane</keyword>